<dbReference type="RefSeq" id="WP_126129427.1">
    <property type="nucleotide sequence ID" value="NZ_CP034464.1"/>
</dbReference>
<gene>
    <name evidence="8" type="ORF">EJN92_19925</name>
</gene>
<protein>
    <recommendedName>
        <fullName evidence="5">Putrescine-binding periplasmic protein</fullName>
    </recommendedName>
</protein>
<dbReference type="Gene3D" id="3.40.190.10">
    <property type="entry name" value="Periplasmic binding protein-like II"/>
    <property type="match status" value="2"/>
</dbReference>
<evidence type="ECO:0000256" key="7">
    <source>
        <dbReference type="SAM" id="SignalP"/>
    </source>
</evidence>
<dbReference type="GO" id="GO:0019808">
    <property type="term" value="F:polyamine binding"/>
    <property type="evidence" value="ECO:0007669"/>
    <property type="project" value="InterPro"/>
</dbReference>
<dbReference type="GO" id="GO:0042597">
    <property type="term" value="C:periplasmic space"/>
    <property type="evidence" value="ECO:0007669"/>
    <property type="project" value="UniProtKB-SubCell"/>
</dbReference>
<dbReference type="EMBL" id="CP034464">
    <property type="protein sequence ID" value="AZP14066.1"/>
    <property type="molecule type" value="Genomic_DNA"/>
</dbReference>
<dbReference type="CDD" id="cd13659">
    <property type="entry name" value="PBP2_PotF"/>
    <property type="match status" value="1"/>
</dbReference>
<dbReference type="PANTHER" id="PTHR30222:SF12">
    <property type="entry name" value="NORSPERMIDINE SENSOR"/>
    <property type="match status" value="1"/>
</dbReference>
<accession>A0A3Q9BU20</accession>
<dbReference type="InterPro" id="IPR006059">
    <property type="entry name" value="SBP"/>
</dbReference>
<dbReference type="PRINTS" id="PR00909">
    <property type="entry name" value="SPERMDNBNDNG"/>
</dbReference>
<organism evidence="8 9">
    <name type="scientific">Undibacterium parvum</name>
    <dbReference type="NCBI Taxonomy" id="401471"/>
    <lineage>
        <taxon>Bacteria</taxon>
        <taxon>Pseudomonadati</taxon>
        <taxon>Pseudomonadota</taxon>
        <taxon>Betaproteobacteria</taxon>
        <taxon>Burkholderiales</taxon>
        <taxon>Oxalobacteraceae</taxon>
        <taxon>Undibacterium</taxon>
    </lineage>
</organism>
<sequence length="391" mass="42873">MSSICIKHKFKHKFIASILSCYAGLLAIDANAQTAIPSVSVTAKAEPQEEKILNFYNWSAYIADDTIANFEKETGIKVRYDTFDSSEILHAKLVAGRSGYDVVMSSSGWGRMQADGGLLHVLDKNQLPNMKNLDPVTQAQIAKLDPGHQYLVNYLWGYTTVGINVDKVKAALGNLPMPDNAWDLLFKPEYVSKLKSCGVSFLDSPSEVVPAALHYLGKSLASTNPSDYAEVGALLNSVRPYVTLFSSSGYINDMVGGSVCVAMGWSGDLSNAKRRAAALKPAVHIQPLMPKTGGVMFFDTMVIPVDAPHVSNAHKFMNYIMRPEVHASLTNKLFYANPNKEGRKFVNPEISSSAEVFPTDAEINRMGVQGKVNGEIRRLSSRIYTKFKTGY</sequence>
<name>A0A3Q9BU20_9BURK</name>
<feature type="signal peptide" evidence="7">
    <location>
        <begin position="1"/>
        <end position="32"/>
    </location>
</feature>
<evidence type="ECO:0000256" key="1">
    <source>
        <dbReference type="ARBA" id="ARBA00004418"/>
    </source>
</evidence>
<comment type="function">
    <text evidence="5">Required for the activity of the bacterial periplasmic transport system of putrescine.</text>
</comment>
<evidence type="ECO:0000256" key="6">
    <source>
        <dbReference type="PIRSR" id="PIRSR019574-1"/>
    </source>
</evidence>
<dbReference type="PIRSF" id="PIRSF019574">
    <property type="entry name" value="Periplasmic_polyamine_BP"/>
    <property type="match status" value="1"/>
</dbReference>
<evidence type="ECO:0000313" key="8">
    <source>
        <dbReference type="EMBL" id="AZP14066.1"/>
    </source>
</evidence>
<evidence type="ECO:0000313" key="9">
    <source>
        <dbReference type="Proteomes" id="UP000275663"/>
    </source>
</evidence>
<dbReference type="InterPro" id="IPR001188">
    <property type="entry name" value="Sperm_putr-bd"/>
</dbReference>
<dbReference type="SUPFAM" id="SSF53850">
    <property type="entry name" value="Periplasmic binding protein-like II"/>
    <property type="match status" value="1"/>
</dbReference>
<comment type="similarity">
    <text evidence="5">Belongs to the bacterial solute-binding protein PotD/PotF family.</text>
</comment>
<dbReference type="Pfam" id="PF13416">
    <property type="entry name" value="SBP_bac_8"/>
    <property type="match status" value="1"/>
</dbReference>
<dbReference type="Proteomes" id="UP000275663">
    <property type="component" value="Chromosome"/>
</dbReference>
<dbReference type="AlphaFoldDB" id="A0A3Q9BU20"/>
<keyword evidence="2 5" id="KW-0813">Transport</keyword>
<evidence type="ECO:0000256" key="2">
    <source>
        <dbReference type="ARBA" id="ARBA00022448"/>
    </source>
</evidence>
<keyword evidence="4 5" id="KW-0574">Periplasm</keyword>
<dbReference type="OrthoDB" id="9769319at2"/>
<reference evidence="8 9" key="1">
    <citation type="journal article" date="2011" name="Int. J. Syst. Evol. Microbiol.">
        <title>Description of Undibacterium oligocarboniphilum sp. nov., isolated from purified water, and Undibacterium pigrum strain CCUG 49012 as the type strain of Undibacterium parvum sp. nov., and emended descriptions of the genus Undibacterium and the species Undibacterium pigrum.</title>
        <authorList>
            <person name="Eder W."/>
            <person name="Wanner G."/>
            <person name="Ludwig W."/>
            <person name="Busse H.J."/>
            <person name="Ziemke-Kageler F."/>
            <person name="Lang E."/>
        </authorList>
    </citation>
    <scope>NUCLEOTIDE SEQUENCE [LARGE SCALE GENOMIC DNA]</scope>
    <source>
        <strain evidence="8 9">DSM 23061</strain>
    </source>
</reference>
<proteinExistence type="inferred from homology"/>
<evidence type="ECO:0000256" key="5">
    <source>
        <dbReference type="PIRNR" id="PIRNR019574"/>
    </source>
</evidence>
<keyword evidence="9" id="KW-1185">Reference proteome</keyword>
<keyword evidence="3 7" id="KW-0732">Signal</keyword>
<feature type="binding site" evidence="6">
    <location>
        <position position="369"/>
    </location>
    <ligand>
        <name>spermidine</name>
        <dbReference type="ChEBI" id="CHEBI:57834"/>
    </ligand>
</feature>
<feature type="chain" id="PRO_5018704541" description="Putrescine-binding periplasmic protein" evidence="7">
    <location>
        <begin position="33"/>
        <end position="391"/>
    </location>
</feature>
<evidence type="ECO:0000256" key="3">
    <source>
        <dbReference type="ARBA" id="ARBA00022729"/>
    </source>
</evidence>
<dbReference type="PANTHER" id="PTHR30222">
    <property type="entry name" value="SPERMIDINE/PUTRESCINE-BINDING PERIPLASMIC PROTEIN"/>
    <property type="match status" value="1"/>
</dbReference>
<dbReference type="KEGG" id="upv:EJN92_19925"/>
<comment type="subcellular location">
    <subcellularLocation>
        <location evidence="1 5">Periplasm</location>
    </subcellularLocation>
</comment>
<evidence type="ECO:0000256" key="4">
    <source>
        <dbReference type="ARBA" id="ARBA00022764"/>
    </source>
</evidence>
<dbReference type="GO" id="GO:0015846">
    <property type="term" value="P:polyamine transport"/>
    <property type="evidence" value="ECO:0007669"/>
    <property type="project" value="InterPro"/>
</dbReference>